<dbReference type="AlphaFoldDB" id="A0A1C6K671"/>
<proteinExistence type="predicted"/>
<gene>
    <name evidence="1" type="ORF">SAMEA3545359_02680</name>
</gene>
<accession>A0A1C6K671</accession>
<sequence length="168" mass="18577">MVQIILLGDTEDRRLGRAMRRCLLHGWKQTYRERQLEVYRRGGTALLLRETSCIQRLQDVRAVIAVKQGAGKLLPTDMRACCTILPHAEPLPPGRRHTQLLTCGMSLRDSLTISAQNSEQATVSLLRPVTGVFGHLIEPQDILLPTAAVLDSYSLLTAGAVRLLLGLT</sequence>
<protein>
    <submittedName>
        <fullName evidence="1">Uncharacterized protein</fullName>
    </submittedName>
</protein>
<dbReference type="EMBL" id="FMHG01000003">
    <property type="protein sequence ID" value="SCJ89832.1"/>
    <property type="molecule type" value="Genomic_DNA"/>
</dbReference>
<organism evidence="1">
    <name type="scientific">uncultured Anaerotruncus sp</name>
    <dbReference type="NCBI Taxonomy" id="905011"/>
    <lineage>
        <taxon>Bacteria</taxon>
        <taxon>Bacillati</taxon>
        <taxon>Bacillota</taxon>
        <taxon>Clostridia</taxon>
        <taxon>Eubacteriales</taxon>
        <taxon>Oscillospiraceae</taxon>
        <taxon>Anaerotruncus</taxon>
        <taxon>environmental samples</taxon>
    </lineage>
</organism>
<name>A0A1C6K671_9FIRM</name>
<reference evidence="1" key="1">
    <citation type="submission" date="2015-09" db="EMBL/GenBank/DDBJ databases">
        <authorList>
            <consortium name="Pathogen Informatics"/>
        </authorList>
    </citation>
    <scope>NUCLEOTIDE SEQUENCE</scope>
    <source>
        <strain evidence="1">2789STDY5834896</strain>
    </source>
</reference>
<evidence type="ECO:0000313" key="1">
    <source>
        <dbReference type="EMBL" id="SCJ89832.1"/>
    </source>
</evidence>